<dbReference type="GO" id="GO:0005737">
    <property type="term" value="C:cytoplasm"/>
    <property type="evidence" value="ECO:0007669"/>
    <property type="project" value="TreeGrafter"/>
</dbReference>
<evidence type="ECO:0000313" key="4">
    <source>
        <dbReference type="Proteomes" id="UP000054771"/>
    </source>
</evidence>
<dbReference type="InterPro" id="IPR050791">
    <property type="entry name" value="Aldo-Keto_reductase"/>
</dbReference>
<dbReference type="PANTHER" id="PTHR43625">
    <property type="entry name" value="AFLATOXIN B1 ALDEHYDE REDUCTASE"/>
    <property type="match status" value="1"/>
</dbReference>
<dbReference type="Proteomes" id="UP000054771">
    <property type="component" value="Unassembled WGS sequence"/>
</dbReference>
<protein>
    <recommendedName>
        <fullName evidence="2">NADP-dependent oxidoreductase domain-containing protein</fullName>
    </recommendedName>
</protein>
<dbReference type="SUPFAM" id="SSF51430">
    <property type="entry name" value="NAD(P)-linked oxidoreductase"/>
    <property type="match status" value="1"/>
</dbReference>
<feature type="domain" description="NADP-dependent oxidoreductase" evidence="2">
    <location>
        <begin position="8"/>
        <end position="297"/>
    </location>
</feature>
<dbReference type="OrthoDB" id="37537at2759"/>
<dbReference type="GO" id="GO:0016491">
    <property type="term" value="F:oxidoreductase activity"/>
    <property type="evidence" value="ECO:0007669"/>
    <property type="project" value="UniProtKB-KW"/>
</dbReference>
<dbReference type="InterPro" id="IPR023210">
    <property type="entry name" value="NADP_OxRdtase_dom"/>
</dbReference>
<gene>
    <name evidence="3" type="ORF">ASPCAL00359</name>
</gene>
<dbReference type="InterPro" id="IPR036812">
    <property type="entry name" value="NAD(P)_OxRdtase_dom_sf"/>
</dbReference>
<dbReference type="OMA" id="FIPWAPL"/>
<dbReference type="Gene3D" id="3.20.20.100">
    <property type="entry name" value="NADP-dependent oxidoreductase domain"/>
    <property type="match status" value="1"/>
</dbReference>
<sequence>MPALEIPPIGLGLGSLAGFYGPAGSLDDKLSLLSHAHATGLRHWDMADVYGDAEAVVGEWIRRAGKAKRDEIFIATKFGLQRQADGIRTFRSDPAYVREACERSLERLGVSCIDLYYCHRVDGVTPIERTVMAMVELVKEGKIKHIGLSEVSVATLRRAHAVHPIAGLQMEYSLFTLDIESSKSSSSSSESILATARTLGTQVVAFSPIGRGILSGSFPTHASLPPNDLRTMYPKYAESNFAAIMQLVHGIEDVARSLGEDVTAAQVALAWVLAQGVVVIPGTKNPRRMEENMAAGRVLKLLRGREGAVEGLRKLAEGVRGGIVGERYPAAAMATLCTDTPLLEG</sequence>
<keyword evidence="1" id="KW-0560">Oxidoreductase</keyword>
<accession>A0A0U5FN98</accession>
<dbReference type="STRING" id="454130.A0A0U5FN98"/>
<keyword evidence="4" id="KW-1185">Reference proteome</keyword>
<dbReference type="Pfam" id="PF00248">
    <property type="entry name" value="Aldo_ket_red"/>
    <property type="match status" value="1"/>
</dbReference>
<reference evidence="4" key="1">
    <citation type="journal article" date="2016" name="Genome Announc.">
        <title>Draft genome sequences of fungus Aspergillus calidoustus.</title>
        <authorList>
            <person name="Horn F."/>
            <person name="Linde J."/>
            <person name="Mattern D.J."/>
            <person name="Walther G."/>
            <person name="Guthke R."/>
            <person name="Scherlach K."/>
            <person name="Martin K."/>
            <person name="Brakhage A.A."/>
            <person name="Petzke L."/>
            <person name="Valiante V."/>
        </authorList>
    </citation>
    <scope>NUCLEOTIDE SEQUENCE [LARGE SCALE GENOMIC DNA]</scope>
    <source>
        <strain evidence="4">SF006504</strain>
    </source>
</reference>
<evidence type="ECO:0000313" key="3">
    <source>
        <dbReference type="EMBL" id="CEL00763.1"/>
    </source>
</evidence>
<organism evidence="3 4">
    <name type="scientific">Aspergillus calidoustus</name>
    <dbReference type="NCBI Taxonomy" id="454130"/>
    <lineage>
        <taxon>Eukaryota</taxon>
        <taxon>Fungi</taxon>
        <taxon>Dikarya</taxon>
        <taxon>Ascomycota</taxon>
        <taxon>Pezizomycotina</taxon>
        <taxon>Eurotiomycetes</taxon>
        <taxon>Eurotiomycetidae</taxon>
        <taxon>Eurotiales</taxon>
        <taxon>Aspergillaceae</taxon>
        <taxon>Aspergillus</taxon>
        <taxon>Aspergillus subgen. Nidulantes</taxon>
    </lineage>
</organism>
<dbReference type="PANTHER" id="PTHR43625:SF40">
    <property type="entry name" value="ALDO-KETO REDUCTASE YAKC [NADP(+)]"/>
    <property type="match status" value="1"/>
</dbReference>
<dbReference type="EMBL" id="CDMC01000001">
    <property type="protein sequence ID" value="CEL00763.1"/>
    <property type="molecule type" value="Genomic_DNA"/>
</dbReference>
<evidence type="ECO:0000256" key="1">
    <source>
        <dbReference type="ARBA" id="ARBA00023002"/>
    </source>
</evidence>
<dbReference type="AlphaFoldDB" id="A0A0U5FN98"/>
<name>A0A0U5FN98_ASPCI</name>
<evidence type="ECO:0000259" key="2">
    <source>
        <dbReference type="Pfam" id="PF00248"/>
    </source>
</evidence>
<proteinExistence type="predicted"/>